<dbReference type="eggNOG" id="ENOG5032XYQ">
    <property type="taxonomic scope" value="Bacteria"/>
</dbReference>
<dbReference type="PROSITE" id="PS51502">
    <property type="entry name" value="S_R_A_B_BARREL"/>
    <property type="match status" value="1"/>
</dbReference>
<dbReference type="Gene3D" id="3.30.70.100">
    <property type="match status" value="1"/>
</dbReference>
<dbReference type="SUPFAM" id="SSF54909">
    <property type="entry name" value="Dimeric alpha+beta barrel"/>
    <property type="match status" value="1"/>
</dbReference>
<evidence type="ECO:0000259" key="2">
    <source>
        <dbReference type="PROSITE" id="PS51502"/>
    </source>
</evidence>
<comment type="caution">
    <text evidence="3">The sequence shown here is derived from an EMBL/GenBank/DDBJ whole genome shotgun (WGS) entry which is preliminary data.</text>
</comment>
<feature type="domain" description="Stress-response A/B barrel" evidence="2">
    <location>
        <begin position="2"/>
        <end position="95"/>
    </location>
</feature>
<dbReference type="PANTHER" id="PTHR33178:SF10">
    <property type="entry name" value="STRESS-RESPONSE A_B BARREL DOMAIN-CONTAINING PROTEIN"/>
    <property type="match status" value="1"/>
</dbReference>
<evidence type="ECO:0000256" key="1">
    <source>
        <dbReference type="ARBA" id="ARBA00011738"/>
    </source>
</evidence>
<dbReference type="OrthoDB" id="9808130at2"/>
<dbReference type="PANTHER" id="PTHR33178">
    <property type="match status" value="1"/>
</dbReference>
<dbReference type="STRING" id="1385514.N782_10565"/>
<dbReference type="SMART" id="SM00886">
    <property type="entry name" value="Dabb"/>
    <property type="match status" value="1"/>
</dbReference>
<name>A0A0A2TEF3_9BACI</name>
<dbReference type="AlphaFoldDB" id="A0A0A2TEF3"/>
<organism evidence="3 4">
    <name type="scientific">Pontibacillus yanchengensis Y32</name>
    <dbReference type="NCBI Taxonomy" id="1385514"/>
    <lineage>
        <taxon>Bacteria</taxon>
        <taxon>Bacillati</taxon>
        <taxon>Bacillota</taxon>
        <taxon>Bacilli</taxon>
        <taxon>Bacillales</taxon>
        <taxon>Bacillaceae</taxon>
        <taxon>Pontibacillus</taxon>
    </lineage>
</organism>
<keyword evidence="4" id="KW-1185">Reference proteome</keyword>
<evidence type="ECO:0000313" key="4">
    <source>
        <dbReference type="Proteomes" id="UP000030147"/>
    </source>
</evidence>
<protein>
    <submittedName>
        <fullName evidence="3">Stress protein</fullName>
    </submittedName>
</protein>
<proteinExistence type="predicted"/>
<reference evidence="3 4" key="1">
    <citation type="journal article" date="2015" name="Stand. Genomic Sci.">
        <title>High quality draft genome sequence of the moderately halophilic bacterium Pontibacillus yanchengensis Y32(T) and comparison among Pontibacillus genomes.</title>
        <authorList>
            <person name="Huang J."/>
            <person name="Qiao Z.X."/>
            <person name="Tang J.W."/>
            <person name="Wang G."/>
        </authorList>
    </citation>
    <scope>NUCLEOTIDE SEQUENCE [LARGE SCALE GENOMIC DNA]</scope>
    <source>
        <strain evidence="3 4">Y32</strain>
    </source>
</reference>
<dbReference type="EMBL" id="AVBF01000023">
    <property type="protein sequence ID" value="KGP72793.1"/>
    <property type="molecule type" value="Genomic_DNA"/>
</dbReference>
<dbReference type="InterPro" id="IPR011008">
    <property type="entry name" value="Dimeric_a/b-barrel"/>
</dbReference>
<accession>A0A0A2TEF3</accession>
<evidence type="ECO:0000313" key="3">
    <source>
        <dbReference type="EMBL" id="KGP72793.1"/>
    </source>
</evidence>
<gene>
    <name evidence="3" type="ORF">N782_10565</name>
</gene>
<sequence>MIEHIVIFKFNDQTTEDQKKEAITQLKSLKQEIPGIIDIQAGVNFSDRSQGFELGLTVRFEDKQSLENYGPHEKHQEVVSYLKEIGLSDIVVVDFEI</sequence>
<dbReference type="InterPro" id="IPR044662">
    <property type="entry name" value="HS1/DABB1-like"/>
</dbReference>
<comment type="subunit">
    <text evidence="1">Homodimer.</text>
</comment>
<dbReference type="InterPro" id="IPR013097">
    <property type="entry name" value="Dabb"/>
</dbReference>
<dbReference type="Pfam" id="PF07876">
    <property type="entry name" value="Dabb"/>
    <property type="match status" value="1"/>
</dbReference>
<dbReference type="RefSeq" id="WP_036819126.1">
    <property type="nucleotide sequence ID" value="NZ_AVBF01000023.1"/>
</dbReference>
<dbReference type="Proteomes" id="UP000030147">
    <property type="component" value="Unassembled WGS sequence"/>
</dbReference>